<dbReference type="PANTHER" id="PTHR22957">
    <property type="entry name" value="TBC1 DOMAIN FAMILY MEMBER GTPASE-ACTIVATING PROTEIN"/>
    <property type="match status" value="1"/>
</dbReference>
<evidence type="ECO:0000313" key="4">
    <source>
        <dbReference type="EMBL" id="CAL5133144.1"/>
    </source>
</evidence>
<dbReference type="SMART" id="SM00164">
    <property type="entry name" value="TBC"/>
    <property type="match status" value="1"/>
</dbReference>
<feature type="domain" description="Rab-GAP TBC" evidence="3">
    <location>
        <begin position="67"/>
        <end position="351"/>
    </location>
</feature>
<name>A0AAV2TAK7_CALDB</name>
<accession>A0AAV2TAK7</accession>
<dbReference type="Gene3D" id="1.10.8.270">
    <property type="entry name" value="putative rabgap domain of human tbc1 domain family member 14 like domains"/>
    <property type="match status" value="1"/>
</dbReference>
<dbReference type="FunFam" id="1.10.8.270:FF:000011">
    <property type="entry name" value="TBC1 domain family member 5"/>
    <property type="match status" value="1"/>
</dbReference>
<feature type="region of interest" description="Disordered" evidence="2">
    <location>
        <begin position="1"/>
        <end position="25"/>
    </location>
</feature>
<dbReference type="GO" id="GO:0005737">
    <property type="term" value="C:cytoplasm"/>
    <property type="evidence" value="ECO:0007669"/>
    <property type="project" value="UniProtKB-ARBA"/>
</dbReference>
<protein>
    <recommendedName>
        <fullName evidence="3">Rab-GAP TBC domain-containing protein</fullName>
    </recommendedName>
</protein>
<dbReference type="Proteomes" id="UP001497525">
    <property type="component" value="Unassembled WGS sequence"/>
</dbReference>
<dbReference type="PROSITE" id="PS50086">
    <property type="entry name" value="TBC_RABGAP"/>
    <property type="match status" value="1"/>
</dbReference>
<comment type="caution">
    <text evidence="4">The sequence shown here is derived from an EMBL/GenBank/DDBJ whole genome shotgun (WGS) entry which is preliminary data.</text>
</comment>
<dbReference type="AlphaFoldDB" id="A0AAV2TAK7"/>
<evidence type="ECO:0000256" key="1">
    <source>
        <dbReference type="ARBA" id="ARBA00022468"/>
    </source>
</evidence>
<proteinExistence type="predicted"/>
<evidence type="ECO:0000259" key="3">
    <source>
        <dbReference type="PROSITE" id="PS50086"/>
    </source>
</evidence>
<reference evidence="4" key="1">
    <citation type="submission" date="2024-06" db="EMBL/GenBank/DDBJ databases">
        <authorList>
            <person name="Liu X."/>
            <person name="Lenzi L."/>
            <person name="Haldenby T S."/>
            <person name="Uol C."/>
        </authorList>
    </citation>
    <scope>NUCLEOTIDE SEQUENCE</scope>
</reference>
<dbReference type="GO" id="GO:0005096">
    <property type="term" value="F:GTPase activator activity"/>
    <property type="evidence" value="ECO:0007669"/>
    <property type="project" value="UniProtKB-KW"/>
</dbReference>
<feature type="region of interest" description="Disordered" evidence="2">
    <location>
        <begin position="689"/>
        <end position="708"/>
    </location>
</feature>
<dbReference type="PANTHER" id="PTHR22957:SF337">
    <property type="entry name" value="TBC1 DOMAIN FAMILY MEMBER 5"/>
    <property type="match status" value="1"/>
</dbReference>
<gene>
    <name evidence="4" type="ORF">CDAUBV1_LOCUS6419</name>
</gene>
<dbReference type="InterPro" id="IPR000195">
    <property type="entry name" value="Rab-GAP-TBC_dom"/>
</dbReference>
<organism evidence="4 5">
    <name type="scientific">Calicophoron daubneyi</name>
    <name type="common">Rumen fluke</name>
    <name type="synonym">Paramphistomum daubneyi</name>
    <dbReference type="NCBI Taxonomy" id="300641"/>
    <lineage>
        <taxon>Eukaryota</taxon>
        <taxon>Metazoa</taxon>
        <taxon>Spiralia</taxon>
        <taxon>Lophotrochozoa</taxon>
        <taxon>Platyhelminthes</taxon>
        <taxon>Trematoda</taxon>
        <taxon>Digenea</taxon>
        <taxon>Plagiorchiida</taxon>
        <taxon>Pronocephalata</taxon>
        <taxon>Paramphistomoidea</taxon>
        <taxon>Paramphistomidae</taxon>
        <taxon>Calicophoron</taxon>
    </lineage>
</organism>
<dbReference type="EMBL" id="CAXLJL010000156">
    <property type="protein sequence ID" value="CAL5133144.1"/>
    <property type="molecule type" value="Genomic_DNA"/>
</dbReference>
<dbReference type="Pfam" id="PF00566">
    <property type="entry name" value="RabGAP-TBC"/>
    <property type="match status" value="2"/>
</dbReference>
<dbReference type="InterPro" id="IPR035969">
    <property type="entry name" value="Rab-GAP_TBC_sf"/>
</dbReference>
<dbReference type="SUPFAM" id="SSF47923">
    <property type="entry name" value="Ypt/Rab-GAP domain of gyp1p"/>
    <property type="match status" value="2"/>
</dbReference>
<evidence type="ECO:0000256" key="2">
    <source>
        <dbReference type="SAM" id="MobiDB-lite"/>
    </source>
</evidence>
<sequence length="708" mass="81434">MLKDQQQQQQQQQLKRQLSSGLPENPATHSEYMQDWYQCFGVTSPEKNKLPIASLEKLQEKALRGQLENSHFRSLCWRLFLGLLPPDVSHWLLKLTRQRKRFRGVSFAANRNPRYLNRLDHPLSLESSSAWQHHFLSHEIKRRIAQDVDRTFPGVEYFRDEKVCESMINILFCYVENSGFSYKQGMHEILAPVMYTLQCDIRAFQSANEKGQVPGCMQREFSTIFNPDYLEADAFLIFSQIMDTIRLWYVNKDETSDSTNIVEVDETEIMDIPQLFDFPNKSRLITNPGAAYIADIHERLLREKNERLYLHLKRLEISPSLFGLRWIRLLFGHEFPLPGVLRLWDCIFSIGKDFIFVRYIYISMLCCVSAKMLPLDFSGTLSILMHYPSDVDIPYLIALALNFYNPSSYPAPNRPYQVMERRMRNIVNQRKSTLSRAASMAELDRSKFLSLPRRHSVLTGLPHLSFLNHSEKTEVKNGVETNSSDSLNMSTVSPTPTIDVHKEPMDIFNSPSPSPISVKPPVSRFTEELFRMKIDEYSRQCMYSLDSCMMRITRAISLAENYQNSFGLHDFKKIPTLFNSYRSVDHVSGTTQIEELRSAMAELETAQSFLRKILSAKVVQLDAVEEGKISDSPSQERPMNRPDRISLPRSQSMMITGLQSPSKVDSGQLLNGPDQGHPALRRQISLGSPESFMGMGRLGRSTFSVDAD</sequence>
<keyword evidence="1" id="KW-0343">GTPase activation</keyword>
<evidence type="ECO:0000313" key="5">
    <source>
        <dbReference type="Proteomes" id="UP001497525"/>
    </source>
</evidence>
<feature type="compositionally biased region" description="Low complexity" evidence="2">
    <location>
        <begin position="1"/>
        <end position="13"/>
    </location>
</feature>
<dbReference type="Gene3D" id="1.10.472.80">
    <property type="entry name" value="Ypt/Rab-GAP domain of gyp1p, domain 3"/>
    <property type="match status" value="1"/>
</dbReference>